<feature type="non-terminal residue" evidence="4">
    <location>
        <position position="2359"/>
    </location>
</feature>
<protein>
    <submittedName>
        <fullName evidence="4">Uncharacterized protein</fullName>
    </submittedName>
</protein>
<feature type="region of interest" description="Disordered" evidence="1">
    <location>
        <begin position="1395"/>
        <end position="1422"/>
    </location>
</feature>
<name>Q1V2X6_PELU1</name>
<dbReference type="Pfam" id="PF17963">
    <property type="entry name" value="Big_9"/>
    <property type="match status" value="2"/>
</dbReference>
<dbReference type="Pfam" id="PF14252">
    <property type="entry name" value="DUF4347"/>
    <property type="match status" value="1"/>
</dbReference>
<dbReference type="SUPFAM" id="SSF63825">
    <property type="entry name" value="YWTD domain"/>
    <property type="match status" value="1"/>
</dbReference>
<proteinExistence type="predicted"/>
<evidence type="ECO:0000259" key="2">
    <source>
        <dbReference type="Pfam" id="PF14252"/>
    </source>
</evidence>
<accession>Q1V2X6</accession>
<reference evidence="4 5" key="1">
    <citation type="submission" date="2006-04" db="EMBL/GenBank/DDBJ databases">
        <authorList>
            <person name="Giovannoni S.J."/>
            <person name="Cho J.-C."/>
            <person name="Ferriera S."/>
            <person name="Johnson J."/>
            <person name="Kravitz S."/>
            <person name="Halpern A."/>
            <person name="Remington K."/>
            <person name="Beeson K."/>
            <person name="Tran B."/>
            <person name="Rogers Y.-H."/>
            <person name="Friedman R."/>
            <person name="Venter J.C."/>
        </authorList>
    </citation>
    <scope>NUCLEOTIDE SEQUENCE [LARGE SCALE GENOMIC DNA]</scope>
    <source>
        <strain evidence="4 5">HTCC1002</strain>
    </source>
</reference>
<feature type="domain" description="RapA2 cadherin-like" evidence="3">
    <location>
        <begin position="821"/>
        <end position="925"/>
    </location>
</feature>
<dbReference type="InterPro" id="IPR015943">
    <property type="entry name" value="WD40/YVTN_repeat-like_dom_sf"/>
</dbReference>
<gene>
    <name evidence="4" type="ORF">PU1002_01756</name>
</gene>
<dbReference type="Gene3D" id="2.130.10.10">
    <property type="entry name" value="YVTN repeat-like/Quinoprotein amine dehydrogenase"/>
    <property type="match status" value="2"/>
</dbReference>
<feature type="domain" description="RapA2 cadherin-like" evidence="3">
    <location>
        <begin position="2186"/>
        <end position="2288"/>
    </location>
</feature>
<evidence type="ECO:0000256" key="1">
    <source>
        <dbReference type="SAM" id="MobiDB-lite"/>
    </source>
</evidence>
<dbReference type="SUPFAM" id="SSF101898">
    <property type="entry name" value="NHL repeat"/>
    <property type="match status" value="1"/>
</dbReference>
<feature type="region of interest" description="Disordered" evidence="1">
    <location>
        <begin position="2219"/>
        <end position="2241"/>
    </location>
</feature>
<evidence type="ECO:0000313" key="4">
    <source>
        <dbReference type="EMBL" id="EAS84402.1"/>
    </source>
</evidence>
<evidence type="ECO:0000313" key="5">
    <source>
        <dbReference type="Proteomes" id="UP000005306"/>
    </source>
</evidence>
<dbReference type="EMBL" id="AAPV01000001">
    <property type="protein sequence ID" value="EAS84402.1"/>
    <property type="molecule type" value="Genomic_DNA"/>
</dbReference>
<dbReference type="RefSeq" id="WP_006996989.1">
    <property type="nucleotide sequence ID" value="NZ_CH724130.1"/>
</dbReference>
<sequence>MLDGAGASTFLDLIDERNQEEIKKNSKIIDTTKDNNEVPFANTARDQNKKNVVFIDSAVSDYETIINSFKENTEFYLINSNEDGFKRISEILNDRKDIDGLHIIGHGSAGEILFGNAFLNNDTITNYQSTLASIGQSLTTSGDILFYGCNVASTEQGEILIKKISEITKADIAASDDLTGKGGDWVLEKKIGIIETQNFKIGGYNHDLVSWGNMSSSSNSVGISHIFGTQIETDTTPDLTKDANDNGNSSTYDWFVYREKSGLSISTNTYVSEVDIDGGNQSLSANNTTGDVSTSLRTLNQNTSLSSATVSSYYVYFTDTNKNGNPNYKTGGIVFDGEIIGVFFSSKYTLGPDNTLPNSTNNISTAYTINDTYGDSDADYYNGYETDENNFTGGRVFEDGSEYFDDDADISTSIDSATVSNASSGGTNNWLRVRAKNGNGGDIIRVIVKENTLPTASNSTVYINENNQASTAGDRTPSNITKVFTAGDFNYSDGDSDNLSKIKITTLESAGVLEYSSNGSSWADVTLNQEITASDIGNNRLRFTPAANSESNVTFGFKVHDGTDYSSSAYTMTVSVNAAPNVTDATVGTVAAGATSSGDVHDGVADSDDADSVLVVTGVASGNESSNNSIVTNNTGVGSAVSGTYGSLNIASNGTYTYTASSTNNISYGSTATDIFTFTTRDDEGSSGNAGSHAYDVGTITFTVASSISLVADTDAVAENGTVTHLTNSEGTVISNDAADTNGLVVTNISHTNGNADTIESGSTYTDSSGEPGSVVGTYGTLKIGADGTYTYTADQTAADALDLNDQVTDVFTYTADGATATLTITVTGINDNPTAVNDTGYIKEGGTLTVANSAAASSGTSTGNHTGDITDNDTDADASSTATITSITATTASRSAQTTFSSNSETVTGQYGTLTINSNGSYSYVANSNISGLDAGDANITDVFTYIVSDGTATSTATLTINVIASQDLTARNDTGTVNEDATLTVSDDLDANSATALSLVRTTSINSQESYPRDITFNNDGTKMFTIGANGDDVGYYTLSTAYDTSTATHQADYLGGTYTTAWSLSFNNDGTKLFIVNGDSSYRMYEYSLSTAYDLSTLSLESNRGPFSFSSSYPTGHSFNSDGTKLFLGNTDGGIREYSLSVGFDLSSTFTLVDTLDVSSDVGNNVKGIEFNDDGTKMFVTSEPSKKLFQYDLSTGFDLTGATLKKELLHNMNYINGFEFKPDGSQVFLARSGNGTIYTYDIESPYELKDVNGSHSGDVINTSSTDNYDTDPDSDTLTVTAIRTGSSEGSGTDGSIGSALTGTYGQLTIAANGSYTYVANQDAADALDPGDVVTDTFNYTVSDGQGETDMAVLTITVNGINDTPVAQNDVGVIVEDGTLTVANGANANLSGSYDATGEHSGDVIDTSSSSHTDSDADDSASLTVTAIRVGSSEGSGTAGSIGSALTGTYGQLTIAADGSYSYVANQDAADALDAGDSVTDSFNYTLSDGTATDIGVITITILGANDDPTAVNDTGYIKEGGTLTVANSAAANSGTSTGNHTGDITDNDTDADASSTATITSITATTASGNAQTTFSSNSETVTGQYGTLTINSNGSYSYAANSNISGLDAGDANITDVFTYIVSDGTATSTATLTINVIASQDLTARNDTGTVNEDATLTVADGDNANSITTAATSYSADDAESISVQENKAAGLAFSKDGLKMFHAGNDNDDIHEYTLTSAFDVSSASYVDSLDVSARDAEIFGITFNNDGTKLYFTGANTADAVFQYSLSTAYDISSGTYDNVSLSVVDNRPCGIRFNNDGTKLFVTGFDSQRIEEYSLSTAFDISSSSVTYAGDSERLNTSSYETNPRDIEFNSDGTRLFITGGTGDDITEYELSTAFDVSTATYHGEYDTSSQDGNTFSLRFNNDGSKMFMLGYNSDKVHEYNLASPYNLIDISGEHSGDVINTSSTANYDTDPDSDTLTVTAIRVGSSEGSGTDGSIGSALTGTYGQLTIAANGSYTYVANQDAADALDPGDVVTDTFNYTVSDGQGETDIAVLTITVNGINDAPVAQNDVGVIVEDGTLTVANGANANLSGSYDATGEHSGDVIDTSSSSHTDSDADDSASLTVTAIRVGSSEGSGTAGSIGSALTGTYGQLTIAANGSYSYVANQAAADALDVGDSVTDSFNYTLSDGTATDIGVITITILGANDDPTAVNDTGYIKEGGTLTVANSAAASSGTSTGNHTGDITDNDTDADASSTATITSITATTASGNAQTTFSSSSETVTGQYGTLTINSNGSYSYVANSNISGLDAGDANITDVFTYIVSDGTATSTATLTINVIASQDLTARNDTGTVNEDATLTVADGDNLTSV</sequence>
<dbReference type="HOGENOM" id="CLU_226678_0_0_5"/>
<organism evidence="4 5">
    <name type="scientific">Pelagibacter ubique (strain HTCC1002)</name>
    <dbReference type="NCBI Taxonomy" id="314261"/>
    <lineage>
        <taxon>Bacteria</taxon>
        <taxon>Pseudomonadati</taxon>
        <taxon>Pseudomonadota</taxon>
        <taxon>Alphaproteobacteria</taxon>
        <taxon>Candidatus Pelagibacterales</taxon>
        <taxon>Candidatus Pelagibacteraceae</taxon>
        <taxon>Candidatus Pelagibacter</taxon>
    </lineage>
</organism>
<feature type="domain" description="RapA2 cadherin-like" evidence="3">
    <location>
        <begin position="1500"/>
        <end position="1602"/>
    </location>
</feature>
<dbReference type="InterPro" id="IPR001680">
    <property type="entry name" value="WD40_rpt"/>
</dbReference>
<feature type="domain" description="DUF4347" evidence="2">
    <location>
        <begin position="52"/>
        <end position="197"/>
    </location>
</feature>
<dbReference type="Pfam" id="PF17803">
    <property type="entry name" value="Cadherin_4"/>
    <property type="match status" value="3"/>
</dbReference>
<dbReference type="InterPro" id="IPR040853">
    <property type="entry name" value="RapA2_cadherin-like"/>
</dbReference>
<feature type="region of interest" description="Disordered" evidence="1">
    <location>
        <begin position="2081"/>
        <end position="2108"/>
    </location>
</feature>
<evidence type="ECO:0000259" key="3">
    <source>
        <dbReference type="Pfam" id="PF17803"/>
    </source>
</evidence>
<dbReference type="NCBIfam" id="TIGR01965">
    <property type="entry name" value="VCBS_repeat"/>
    <property type="match status" value="9"/>
</dbReference>
<dbReference type="InterPro" id="IPR025592">
    <property type="entry name" value="DUF4347"/>
</dbReference>
<dbReference type="InterPro" id="IPR010221">
    <property type="entry name" value="VCBS_dom"/>
</dbReference>
<feature type="compositionally biased region" description="Low complexity" evidence="1">
    <location>
        <begin position="2219"/>
        <end position="2233"/>
    </location>
</feature>
<feature type="compositionally biased region" description="Low complexity" evidence="1">
    <location>
        <begin position="857"/>
        <end position="870"/>
    </location>
</feature>
<dbReference type="SMART" id="SM00320">
    <property type="entry name" value="WD40"/>
    <property type="match status" value="6"/>
</dbReference>
<feature type="region of interest" description="Disordered" evidence="1">
    <location>
        <begin position="857"/>
        <end position="878"/>
    </location>
</feature>
<dbReference type="Proteomes" id="UP000005306">
    <property type="component" value="Unassembled WGS sequence"/>
</dbReference>
<comment type="caution">
    <text evidence="4">The sequence shown here is derived from an EMBL/GenBank/DDBJ whole genome shotgun (WGS) entry which is preliminary data.</text>
</comment>